<keyword evidence="3" id="KW-1185">Reference proteome</keyword>
<feature type="transmembrane region" description="Helical" evidence="1">
    <location>
        <begin position="93"/>
        <end position="114"/>
    </location>
</feature>
<dbReference type="PANTHER" id="PTHR40031">
    <property type="entry name" value="HYPOTHETICAL MEMBRANE SPANNING PROTEIN"/>
    <property type="match status" value="1"/>
</dbReference>
<proteinExistence type="predicted"/>
<organism evidence="2 3">
    <name type="scientific">Luteimonas soli</name>
    <dbReference type="NCBI Taxonomy" id="1648966"/>
    <lineage>
        <taxon>Bacteria</taxon>
        <taxon>Pseudomonadati</taxon>
        <taxon>Pseudomonadota</taxon>
        <taxon>Gammaproteobacteria</taxon>
        <taxon>Lysobacterales</taxon>
        <taxon>Lysobacteraceae</taxon>
        <taxon>Luteimonas</taxon>
    </lineage>
</organism>
<dbReference type="GO" id="GO:0016787">
    <property type="term" value="F:hydrolase activity"/>
    <property type="evidence" value="ECO:0007669"/>
    <property type="project" value="UniProtKB-KW"/>
</dbReference>
<evidence type="ECO:0000313" key="2">
    <source>
        <dbReference type="EMBL" id="MFC3716780.1"/>
    </source>
</evidence>
<name>A0ABV7XMK7_9GAMM</name>
<dbReference type="InterPro" id="IPR007404">
    <property type="entry name" value="YdjM-like"/>
</dbReference>
<feature type="transmembrane region" description="Helical" evidence="1">
    <location>
        <begin position="126"/>
        <end position="152"/>
    </location>
</feature>
<feature type="transmembrane region" description="Helical" evidence="1">
    <location>
        <begin position="61"/>
        <end position="81"/>
    </location>
</feature>
<accession>A0ABV7XMK7</accession>
<dbReference type="RefSeq" id="WP_386744172.1">
    <property type="nucleotide sequence ID" value="NZ_JBHRYA010000007.1"/>
</dbReference>
<feature type="transmembrane region" description="Helical" evidence="1">
    <location>
        <begin position="161"/>
        <end position="178"/>
    </location>
</feature>
<protein>
    <submittedName>
        <fullName evidence="2">Metal-dependent hydrolase</fullName>
    </submittedName>
</protein>
<reference evidence="3" key="1">
    <citation type="journal article" date="2019" name="Int. J. Syst. Evol. Microbiol.">
        <title>The Global Catalogue of Microorganisms (GCM) 10K type strain sequencing project: providing services to taxonomists for standard genome sequencing and annotation.</title>
        <authorList>
            <consortium name="The Broad Institute Genomics Platform"/>
            <consortium name="The Broad Institute Genome Sequencing Center for Infectious Disease"/>
            <person name="Wu L."/>
            <person name="Ma J."/>
        </authorList>
    </citation>
    <scope>NUCLEOTIDE SEQUENCE [LARGE SCALE GENOMIC DNA]</scope>
    <source>
        <strain evidence="3">KCTC 42441</strain>
    </source>
</reference>
<evidence type="ECO:0000313" key="3">
    <source>
        <dbReference type="Proteomes" id="UP001595705"/>
    </source>
</evidence>
<dbReference type="Pfam" id="PF04307">
    <property type="entry name" value="YdjM"/>
    <property type="match status" value="1"/>
</dbReference>
<keyword evidence="1" id="KW-0472">Membrane</keyword>
<keyword evidence="1" id="KW-0812">Transmembrane</keyword>
<dbReference type="EMBL" id="JBHRYA010000007">
    <property type="protein sequence ID" value="MFC3716780.1"/>
    <property type="molecule type" value="Genomic_DNA"/>
</dbReference>
<keyword evidence="2" id="KW-0378">Hydrolase</keyword>
<evidence type="ECO:0000256" key="1">
    <source>
        <dbReference type="SAM" id="Phobius"/>
    </source>
</evidence>
<dbReference type="InterPro" id="IPR053170">
    <property type="entry name" value="Transcription_regulator"/>
</dbReference>
<keyword evidence="1" id="KW-1133">Transmembrane helix</keyword>
<dbReference type="PANTHER" id="PTHR40031:SF1">
    <property type="entry name" value="MEMBRANE-BOUND METAL-DEPENDENT HYDROLASE"/>
    <property type="match status" value="1"/>
</dbReference>
<dbReference type="Proteomes" id="UP001595705">
    <property type="component" value="Unassembled WGS sequence"/>
</dbReference>
<gene>
    <name evidence="2" type="ORF">ACFONC_11525</name>
</gene>
<sequence>MDSLTQILLGGALAAAIAPPRHRRAALLAGAALGTLPDLDSLPIALLTDDPVALMTLHRGFSHSLFVLPLLGWLIWVFFRRRGGRVAESPKRWFWAIQLALLTHPLLDAFTVYGTQLLWPLPLRPVMWSSVFIIDPLYTVWLLAACVAAFFLRERPAAQRVLVAGLALSTAYLGWSLAAKAMVEREADRALAAMGLADAPRFSVPTPLNTLLWRVVAMTPDGYVEGFRSLVADAGPMAFQGHRSNTQAWAEAKDIPAARRLEWFNHGFMRAQVVDGELVLSDLRMGSEPDYFFSYAVARREGDDWQALRPPRQLALERDFGPMWQATWHRIWNEP</sequence>
<comment type="caution">
    <text evidence="2">The sequence shown here is derived from an EMBL/GenBank/DDBJ whole genome shotgun (WGS) entry which is preliminary data.</text>
</comment>